<sequence>MESIRMLRGDNVMRILWLPDSDLLEGECHCGARRVEEAPAPLWEWLLAHPEGHHPAAPREPITAEPRTATASPV</sequence>
<dbReference type="EMBL" id="JANFQF010000011">
    <property type="protein sequence ID" value="MCQ4120371.1"/>
    <property type="molecule type" value="Genomic_DNA"/>
</dbReference>
<evidence type="ECO:0000313" key="3">
    <source>
        <dbReference type="Proteomes" id="UP001524501"/>
    </source>
</evidence>
<reference evidence="2 3" key="1">
    <citation type="submission" date="2022-07" db="EMBL/GenBank/DDBJ databases">
        <title>Degradation activity of malathion, p-nitrophenol and potential low-temperature adaptation strategy of Rhodococcus sp. FXJ9.536.</title>
        <authorList>
            <person name="Huang J."/>
            <person name="Huang Y."/>
        </authorList>
    </citation>
    <scope>NUCLEOTIDE SEQUENCE [LARGE SCALE GENOMIC DNA]</scope>
    <source>
        <strain evidence="2 3">FXJ9.536</strain>
    </source>
</reference>
<dbReference type="Proteomes" id="UP001524501">
    <property type="component" value="Unassembled WGS sequence"/>
</dbReference>
<proteinExistence type="predicted"/>
<dbReference type="RefSeq" id="WP_255969596.1">
    <property type="nucleotide sequence ID" value="NZ_JANFQF010000011.1"/>
</dbReference>
<name>A0ABT1QDN7_9NOCA</name>
<gene>
    <name evidence="2" type="ORF">NOF53_14520</name>
</gene>
<protein>
    <submittedName>
        <fullName evidence="2">Uncharacterized protein</fullName>
    </submittedName>
</protein>
<evidence type="ECO:0000256" key="1">
    <source>
        <dbReference type="SAM" id="MobiDB-lite"/>
    </source>
</evidence>
<evidence type="ECO:0000313" key="2">
    <source>
        <dbReference type="EMBL" id="MCQ4120371.1"/>
    </source>
</evidence>
<organism evidence="2 3">
    <name type="scientific">Rhodococcus tibetensis</name>
    <dbReference type="NCBI Taxonomy" id="2965064"/>
    <lineage>
        <taxon>Bacteria</taxon>
        <taxon>Bacillati</taxon>
        <taxon>Actinomycetota</taxon>
        <taxon>Actinomycetes</taxon>
        <taxon>Mycobacteriales</taxon>
        <taxon>Nocardiaceae</taxon>
        <taxon>Rhodococcus</taxon>
    </lineage>
</organism>
<accession>A0ABT1QDN7</accession>
<keyword evidence="3" id="KW-1185">Reference proteome</keyword>
<feature type="region of interest" description="Disordered" evidence="1">
    <location>
        <begin position="54"/>
        <end position="74"/>
    </location>
</feature>
<comment type="caution">
    <text evidence="2">The sequence shown here is derived from an EMBL/GenBank/DDBJ whole genome shotgun (WGS) entry which is preliminary data.</text>
</comment>